<dbReference type="GO" id="GO:0051225">
    <property type="term" value="P:spindle assembly"/>
    <property type="evidence" value="ECO:0007669"/>
    <property type="project" value="TreeGrafter"/>
</dbReference>
<sequence length="809" mass="95839">MSYSNQETEHEVILLANSINNDEIVSQAVNNWALSSSNNPNKVKCYPLANIHDLKIQEALIIKDLLYVFIGLEGYYIRYSEHFDPTKNNHQILGPDYKIAKSLDPSLKDIAKRLIKCGKIFYSLNKFIEKYEILKFGKICQAFCFEIKKIIKNYLTFINSIEYNFNFLNNYSLRILEQDILNSKIFMEITHIYEIVLFIFKENEKRQQELNNNFTNLIENIKKDLKETGSIDLYSDSSNSKIVKGGLILKLLQIRIENFKGDPKSFKFLIGIFNSISESYVKMLNDWLWKGEINNDAYDEFLIKQNNSGNNNTYNIDDNESLICLSENYWNNKFQFRKEGLLKQFDNREIQYKILLTGKYLNILKECGITINNNINDTEIGQIKNLYNNDLYLQIETAFKRSNKLIIDLYLKGYNFKSILQNLKRIYLIDNNYNFNNFLTLSINDLKKNRNNVSLTKLIRNFEKTYYLNDDEILNFKSNPDMKTRNLMFNLLNLTIKSENLYDYLLEILNVQPIDADEALSSSNVQSLKNLLNKTLEAERERKQSGSSSLNKIDDYVINGIDFEIVIPFPINLMITQTFITQYQLISRHLIIVMFIDKLLENSWREINFQKIWVYKFKNKKLSKWILKARSLHSKMKNFIKIFQFYLINDTIENNWILFENFLDKYIDNEDGYEVNNEEFLEFEKIYLNLQSFLSTALQSSILTTEKLINIFTKLFSIIILYTNFLSSLRKTLILFDEDLFNKYNINKSKTFNDNFKNLERFKKLNHTLKNYEENFNDVLENFIQGLRYYGELECSGFLILAERLEMFG</sequence>
<dbReference type="GO" id="GO:0044732">
    <property type="term" value="C:mitotic spindle pole body"/>
    <property type="evidence" value="ECO:0007669"/>
    <property type="project" value="TreeGrafter"/>
</dbReference>
<proteinExistence type="inferred from homology"/>
<gene>
    <name evidence="8" type="ORF">PACTADRAFT_63108</name>
</gene>
<feature type="domain" description="Gamma tubulin complex component protein N-terminal" evidence="7">
    <location>
        <begin position="62"/>
        <end position="409"/>
    </location>
</feature>
<dbReference type="InterPro" id="IPR042241">
    <property type="entry name" value="GCP_C_sf"/>
</dbReference>
<dbReference type="GO" id="GO:0051321">
    <property type="term" value="P:meiotic cell cycle"/>
    <property type="evidence" value="ECO:0007669"/>
    <property type="project" value="TreeGrafter"/>
</dbReference>
<dbReference type="InterPro" id="IPR007259">
    <property type="entry name" value="GCP"/>
</dbReference>
<dbReference type="Pfam" id="PF17681">
    <property type="entry name" value="GCP_N_terminal"/>
    <property type="match status" value="1"/>
</dbReference>
<dbReference type="OrthoDB" id="2192946at2759"/>
<keyword evidence="3 5" id="KW-0493">Microtubule</keyword>
<evidence type="ECO:0000256" key="1">
    <source>
        <dbReference type="ARBA" id="ARBA00010337"/>
    </source>
</evidence>
<evidence type="ECO:0000259" key="6">
    <source>
        <dbReference type="Pfam" id="PF04130"/>
    </source>
</evidence>
<dbReference type="PANTHER" id="PTHR19302">
    <property type="entry name" value="GAMMA TUBULIN COMPLEX PROTEIN"/>
    <property type="match status" value="1"/>
</dbReference>
<evidence type="ECO:0000256" key="4">
    <source>
        <dbReference type="ARBA" id="ARBA00023212"/>
    </source>
</evidence>
<dbReference type="InterPro" id="IPR041470">
    <property type="entry name" value="GCP_N"/>
</dbReference>
<evidence type="ECO:0000313" key="9">
    <source>
        <dbReference type="Proteomes" id="UP000094236"/>
    </source>
</evidence>
<evidence type="ECO:0000256" key="2">
    <source>
        <dbReference type="ARBA" id="ARBA00022490"/>
    </source>
</evidence>
<keyword evidence="2 5" id="KW-0963">Cytoplasm</keyword>
<evidence type="ECO:0000256" key="3">
    <source>
        <dbReference type="ARBA" id="ARBA00022701"/>
    </source>
</evidence>
<dbReference type="STRING" id="669874.A0A1E4U0Y8"/>
<keyword evidence="9" id="KW-1185">Reference proteome</keyword>
<dbReference type="AlphaFoldDB" id="A0A1E4U0Y8"/>
<accession>A0A1E4U0Y8</accession>
<evidence type="ECO:0000313" key="8">
    <source>
        <dbReference type="EMBL" id="ODV97661.1"/>
    </source>
</evidence>
<dbReference type="Gene3D" id="1.20.120.1900">
    <property type="entry name" value="Gamma-tubulin complex, C-terminal domain"/>
    <property type="match status" value="1"/>
</dbReference>
<dbReference type="InterPro" id="IPR040457">
    <property type="entry name" value="GCP_C"/>
</dbReference>
<reference evidence="9" key="1">
    <citation type="submission" date="2016-05" db="EMBL/GenBank/DDBJ databases">
        <title>Comparative genomics of biotechnologically important yeasts.</title>
        <authorList>
            <consortium name="DOE Joint Genome Institute"/>
            <person name="Riley R."/>
            <person name="Haridas S."/>
            <person name="Wolfe K.H."/>
            <person name="Lopes M.R."/>
            <person name="Hittinger C.T."/>
            <person name="Goker M."/>
            <person name="Salamov A."/>
            <person name="Wisecaver J."/>
            <person name="Long T.M."/>
            <person name="Aerts A.L."/>
            <person name="Barry K."/>
            <person name="Choi C."/>
            <person name="Clum A."/>
            <person name="Coughlan A.Y."/>
            <person name="Deshpande S."/>
            <person name="Douglass A.P."/>
            <person name="Hanson S.J."/>
            <person name="Klenk H.-P."/>
            <person name="Labutti K."/>
            <person name="Lapidus A."/>
            <person name="Lindquist E."/>
            <person name="Lipzen A."/>
            <person name="Meier-Kolthoff J.P."/>
            <person name="Ohm R.A."/>
            <person name="Otillar R.P."/>
            <person name="Pangilinan J."/>
            <person name="Peng Y."/>
            <person name="Rokas A."/>
            <person name="Rosa C.A."/>
            <person name="Scheuner C."/>
            <person name="Sibirny A.A."/>
            <person name="Slot J.C."/>
            <person name="Stielow J.B."/>
            <person name="Sun H."/>
            <person name="Kurtzman C.P."/>
            <person name="Blackwell M."/>
            <person name="Grigoriev I.V."/>
            <person name="Jeffries T.W."/>
        </authorList>
    </citation>
    <scope>NUCLEOTIDE SEQUENCE [LARGE SCALE GENOMIC DNA]</scope>
    <source>
        <strain evidence="9">NRRL Y-2460</strain>
    </source>
</reference>
<evidence type="ECO:0000259" key="7">
    <source>
        <dbReference type="Pfam" id="PF17681"/>
    </source>
</evidence>
<evidence type="ECO:0000256" key="5">
    <source>
        <dbReference type="RuleBase" id="RU363050"/>
    </source>
</evidence>
<dbReference type="GO" id="GO:0043015">
    <property type="term" value="F:gamma-tubulin binding"/>
    <property type="evidence" value="ECO:0007669"/>
    <property type="project" value="InterPro"/>
</dbReference>
<dbReference type="GO" id="GO:0031122">
    <property type="term" value="P:cytoplasmic microtubule organization"/>
    <property type="evidence" value="ECO:0007669"/>
    <property type="project" value="TreeGrafter"/>
</dbReference>
<organism evidence="8 9">
    <name type="scientific">Pachysolen tannophilus NRRL Y-2460</name>
    <dbReference type="NCBI Taxonomy" id="669874"/>
    <lineage>
        <taxon>Eukaryota</taxon>
        <taxon>Fungi</taxon>
        <taxon>Dikarya</taxon>
        <taxon>Ascomycota</taxon>
        <taxon>Saccharomycotina</taxon>
        <taxon>Pichiomycetes</taxon>
        <taxon>Pachysolenaceae</taxon>
        <taxon>Pachysolen</taxon>
    </lineage>
</organism>
<comment type="similarity">
    <text evidence="1 5">Belongs to the TUBGCP family.</text>
</comment>
<dbReference type="GO" id="GO:0000922">
    <property type="term" value="C:spindle pole"/>
    <property type="evidence" value="ECO:0007669"/>
    <property type="project" value="InterPro"/>
</dbReference>
<dbReference type="GO" id="GO:0007020">
    <property type="term" value="P:microtubule nucleation"/>
    <property type="evidence" value="ECO:0007669"/>
    <property type="project" value="InterPro"/>
</dbReference>
<dbReference type="Pfam" id="PF04130">
    <property type="entry name" value="GCP_C_terminal"/>
    <property type="match status" value="1"/>
</dbReference>
<feature type="domain" description="Gamma tubulin complex component C-terminal" evidence="6">
    <location>
        <begin position="420"/>
        <end position="807"/>
    </location>
</feature>
<protein>
    <recommendedName>
        <fullName evidence="5">Spindle pole body component</fullName>
    </recommendedName>
</protein>
<dbReference type="GO" id="GO:0005874">
    <property type="term" value="C:microtubule"/>
    <property type="evidence" value="ECO:0007669"/>
    <property type="project" value="UniProtKB-KW"/>
</dbReference>
<dbReference type="Proteomes" id="UP000094236">
    <property type="component" value="Unassembled WGS sequence"/>
</dbReference>
<dbReference type="GO" id="GO:0000930">
    <property type="term" value="C:gamma-tubulin complex"/>
    <property type="evidence" value="ECO:0007669"/>
    <property type="project" value="TreeGrafter"/>
</dbReference>
<dbReference type="PANTHER" id="PTHR19302:SF13">
    <property type="entry name" value="GAMMA-TUBULIN COMPLEX COMPONENT 2"/>
    <property type="match status" value="1"/>
</dbReference>
<dbReference type="EMBL" id="KV454011">
    <property type="protein sequence ID" value="ODV97661.1"/>
    <property type="molecule type" value="Genomic_DNA"/>
</dbReference>
<dbReference type="GO" id="GO:0051011">
    <property type="term" value="F:microtubule minus-end binding"/>
    <property type="evidence" value="ECO:0007669"/>
    <property type="project" value="TreeGrafter"/>
</dbReference>
<dbReference type="GO" id="GO:0000278">
    <property type="term" value="P:mitotic cell cycle"/>
    <property type="evidence" value="ECO:0007669"/>
    <property type="project" value="TreeGrafter"/>
</dbReference>
<keyword evidence="4 5" id="KW-0206">Cytoskeleton</keyword>
<name>A0A1E4U0Y8_PACTA</name>
<comment type="subcellular location">
    <subcellularLocation>
        <location evidence="5">Cytoplasm</location>
        <location evidence="5">Cytoskeleton</location>
        <location evidence="5">Microtubule organizing center</location>
    </subcellularLocation>
</comment>